<keyword evidence="1" id="KW-0812">Transmembrane</keyword>
<protein>
    <submittedName>
        <fullName evidence="2">Lipopolysaccharide export system protein LptC</fullName>
    </submittedName>
</protein>
<keyword evidence="1" id="KW-0472">Membrane</keyword>
<dbReference type="Pfam" id="PF06835">
    <property type="entry name" value="LptC"/>
    <property type="match status" value="1"/>
</dbReference>
<evidence type="ECO:0000313" key="4">
    <source>
        <dbReference type="Proteomes" id="UP000193495"/>
    </source>
</evidence>
<dbReference type="EMBL" id="FWFY01000002">
    <property type="protein sequence ID" value="SLN26850.1"/>
    <property type="molecule type" value="Genomic_DNA"/>
</dbReference>
<reference evidence="2 5" key="2">
    <citation type="submission" date="2018-03" db="EMBL/GenBank/DDBJ databases">
        <title>Genomic Encyclopedia of Archaeal and Bacterial Type Strains, Phase II (KMG-II): from individual species to whole genera.</title>
        <authorList>
            <person name="Goeker M."/>
        </authorList>
    </citation>
    <scope>NUCLEOTIDE SEQUENCE [LARGE SCALE GENOMIC DNA]</scope>
    <source>
        <strain evidence="2 5">DSM 29956</strain>
    </source>
</reference>
<evidence type="ECO:0000313" key="5">
    <source>
        <dbReference type="Proteomes" id="UP000240624"/>
    </source>
</evidence>
<reference evidence="3 4" key="1">
    <citation type="submission" date="2017-03" db="EMBL/GenBank/DDBJ databases">
        <authorList>
            <person name="Afonso C.L."/>
            <person name="Miller P.J."/>
            <person name="Scott M.A."/>
            <person name="Spackman E."/>
            <person name="Goraichik I."/>
            <person name="Dimitrov K.M."/>
            <person name="Suarez D.L."/>
            <person name="Swayne D.E."/>
        </authorList>
    </citation>
    <scope>NUCLEOTIDE SEQUENCE [LARGE SCALE GENOMIC DNA]</scope>
    <source>
        <strain evidence="3 4">CECT 8367</strain>
    </source>
</reference>
<dbReference type="EMBL" id="PYGB01000001">
    <property type="protein sequence ID" value="PSK88318.1"/>
    <property type="molecule type" value="Genomic_DNA"/>
</dbReference>
<evidence type="ECO:0000313" key="3">
    <source>
        <dbReference type="EMBL" id="SLN26850.1"/>
    </source>
</evidence>
<accession>A0A1X6YNW5</accession>
<organism evidence="3 4">
    <name type="scientific">Limimaricola soesokkakensis</name>
    <dbReference type="NCBI Taxonomy" id="1343159"/>
    <lineage>
        <taxon>Bacteria</taxon>
        <taxon>Pseudomonadati</taxon>
        <taxon>Pseudomonadota</taxon>
        <taxon>Alphaproteobacteria</taxon>
        <taxon>Rhodobacterales</taxon>
        <taxon>Paracoccaceae</taxon>
        <taxon>Limimaricola</taxon>
    </lineage>
</organism>
<gene>
    <name evidence="2" type="ORF">CLV79_101154</name>
    <name evidence="3" type="ORF">LOS8367_00932</name>
</gene>
<dbReference type="RefSeq" id="WP_085895303.1">
    <property type="nucleotide sequence ID" value="NZ_FWFY01000002.1"/>
</dbReference>
<keyword evidence="1" id="KW-1133">Transmembrane helix</keyword>
<dbReference type="Proteomes" id="UP000240624">
    <property type="component" value="Unassembled WGS sequence"/>
</dbReference>
<dbReference type="Proteomes" id="UP000193495">
    <property type="component" value="Unassembled WGS sequence"/>
</dbReference>
<dbReference type="InterPro" id="IPR010664">
    <property type="entry name" value="LipoPS_assembly_LptC-rel"/>
</dbReference>
<evidence type="ECO:0000313" key="2">
    <source>
        <dbReference type="EMBL" id="PSK88318.1"/>
    </source>
</evidence>
<proteinExistence type="predicted"/>
<name>A0A1X6YNW5_9RHOB</name>
<dbReference type="Gene3D" id="2.60.450.10">
    <property type="entry name" value="Lipopolysaccharide (LPS) transport protein A like domain"/>
    <property type="match status" value="1"/>
</dbReference>
<feature type="transmembrane region" description="Helical" evidence="1">
    <location>
        <begin position="12"/>
        <end position="34"/>
    </location>
</feature>
<dbReference type="OrthoDB" id="7871110at2"/>
<dbReference type="AlphaFoldDB" id="A0A1X6YNW5"/>
<sequence>MHARDNAYSRFIGWAKVALPLIGLILLSTLFLIARGPSGPSEIPFAEIEAIAAEQRVSAPRFAGRTESGASIAIAADTVRPREAGEGIFAVEAPRGTIEGPGDTRIELSAARGEIETGRNLLRLDGPVSVTSSNGYSVETPTLEADLGTGGLVSTGEISVTAPYGTLSAAAMRTTLPEGGAPRMVFSGGVRLLYDPANQGERR</sequence>
<keyword evidence="5" id="KW-1185">Reference proteome</keyword>
<evidence type="ECO:0000256" key="1">
    <source>
        <dbReference type="SAM" id="Phobius"/>
    </source>
</evidence>